<dbReference type="EMBL" id="CP144104">
    <property type="protein sequence ID" value="WWC90498.1"/>
    <property type="molecule type" value="Genomic_DNA"/>
</dbReference>
<dbReference type="Proteomes" id="UP001355207">
    <property type="component" value="Chromosome 7"/>
</dbReference>
<dbReference type="InterPro" id="IPR017853">
    <property type="entry name" value="GH"/>
</dbReference>
<dbReference type="InterPro" id="IPR011583">
    <property type="entry name" value="Chitinase_II/V-like_cat"/>
</dbReference>
<sequence>MVSSYHLTTFLPFLHQIVATAIPAIPRGGLHHPEPRSSGAELEERQSDGTGWHGYRSIGYYPNWVIYGDDTFPVTDINGKDFTHIIYAFANVNLNSGQVFLGDDWADTQYPYPGDNPDNESGNNLYGNLKQLFLLKKQNRNLKIQLGVGGASYSSNFNGIINQQWRETFTTSAIDLVTDLGFEGLCLDYVRFNSAALHGLTSGAHLSFYSPNAQQTAPLVDLFRRLRIGLNSAASQIGGGHFLLSWAAACGAQTWGNQDIPGMDQYLDYWNLMAYDFSGSWTDTALPASNLYSDGRSSDVNASGSQCLQHYISSGVDSRKLNLGLPLYGTGFTGTQGMWTPWTGTEQYNTAELPLSGDTVTYNQTLGGSWSYNPSNGRVVSFDTPTLAVQKAIYIIQHNIGGMMYWSIDGDYSKLQPVAASQPGNNGNKCGVPIDTDIGVSLVDTVVTAFKRYGNGLDTTQNRLSYPTSEYDNLRKGFN</sequence>
<keyword evidence="4" id="KW-1185">Reference proteome</keyword>
<feature type="region of interest" description="Disordered" evidence="1">
    <location>
        <begin position="29"/>
        <end position="48"/>
    </location>
</feature>
<dbReference type="InterPro" id="IPR029070">
    <property type="entry name" value="Chitinase_insertion_sf"/>
</dbReference>
<accession>A0AAX4K0A4</accession>
<organism evidence="3 4">
    <name type="scientific">Kwoniella dendrophila CBS 6074</name>
    <dbReference type="NCBI Taxonomy" id="1295534"/>
    <lineage>
        <taxon>Eukaryota</taxon>
        <taxon>Fungi</taxon>
        <taxon>Dikarya</taxon>
        <taxon>Basidiomycota</taxon>
        <taxon>Agaricomycotina</taxon>
        <taxon>Tremellomycetes</taxon>
        <taxon>Tremellales</taxon>
        <taxon>Cryptococcaceae</taxon>
        <taxon>Kwoniella</taxon>
    </lineage>
</organism>
<name>A0AAX4K0A4_9TREE</name>
<proteinExistence type="predicted"/>
<evidence type="ECO:0000259" key="2">
    <source>
        <dbReference type="PROSITE" id="PS51910"/>
    </source>
</evidence>
<dbReference type="InterPro" id="IPR001223">
    <property type="entry name" value="Glyco_hydro18_cat"/>
</dbReference>
<evidence type="ECO:0000313" key="3">
    <source>
        <dbReference type="EMBL" id="WWC90498.1"/>
    </source>
</evidence>
<dbReference type="AlphaFoldDB" id="A0AAX4K0A4"/>
<gene>
    <name evidence="3" type="ORF">L201_005434</name>
</gene>
<evidence type="ECO:0000313" key="4">
    <source>
        <dbReference type="Proteomes" id="UP001355207"/>
    </source>
</evidence>
<feature type="domain" description="GH18" evidence="2">
    <location>
        <begin position="55"/>
        <end position="425"/>
    </location>
</feature>
<dbReference type="GO" id="GO:0005975">
    <property type="term" value="P:carbohydrate metabolic process"/>
    <property type="evidence" value="ECO:0007669"/>
    <property type="project" value="InterPro"/>
</dbReference>
<dbReference type="GO" id="GO:0004568">
    <property type="term" value="F:chitinase activity"/>
    <property type="evidence" value="ECO:0007669"/>
    <property type="project" value="TreeGrafter"/>
</dbReference>
<dbReference type="Gene3D" id="3.20.20.80">
    <property type="entry name" value="Glycosidases"/>
    <property type="match status" value="1"/>
</dbReference>
<dbReference type="InterPro" id="IPR050314">
    <property type="entry name" value="Glycosyl_Hydrlase_18"/>
</dbReference>
<dbReference type="RefSeq" id="XP_066077261.1">
    <property type="nucleotide sequence ID" value="XM_066221164.1"/>
</dbReference>
<dbReference type="GeneID" id="91096104"/>
<dbReference type="GO" id="GO:0006032">
    <property type="term" value="P:chitin catabolic process"/>
    <property type="evidence" value="ECO:0007669"/>
    <property type="project" value="TreeGrafter"/>
</dbReference>
<dbReference type="Pfam" id="PF00704">
    <property type="entry name" value="Glyco_hydro_18"/>
    <property type="match status" value="1"/>
</dbReference>
<dbReference type="PROSITE" id="PS51910">
    <property type="entry name" value="GH18_2"/>
    <property type="match status" value="1"/>
</dbReference>
<dbReference type="SMART" id="SM00636">
    <property type="entry name" value="Glyco_18"/>
    <property type="match status" value="1"/>
</dbReference>
<dbReference type="GO" id="GO:0008061">
    <property type="term" value="F:chitin binding"/>
    <property type="evidence" value="ECO:0007669"/>
    <property type="project" value="InterPro"/>
</dbReference>
<dbReference type="GO" id="GO:0005576">
    <property type="term" value="C:extracellular region"/>
    <property type="evidence" value="ECO:0007669"/>
    <property type="project" value="TreeGrafter"/>
</dbReference>
<protein>
    <recommendedName>
        <fullName evidence="2">GH18 domain-containing protein</fullName>
    </recommendedName>
</protein>
<reference evidence="3 4" key="1">
    <citation type="submission" date="2024-01" db="EMBL/GenBank/DDBJ databases">
        <title>Comparative genomics of Cryptococcus and Kwoniella reveals pathogenesis evolution and contrasting modes of karyotype evolution via chromosome fusion or intercentromeric recombination.</title>
        <authorList>
            <person name="Coelho M.A."/>
            <person name="David-Palma M."/>
            <person name="Shea T."/>
            <person name="Bowers K."/>
            <person name="McGinley-Smith S."/>
            <person name="Mohammad A.W."/>
            <person name="Gnirke A."/>
            <person name="Yurkov A.M."/>
            <person name="Nowrousian M."/>
            <person name="Sun S."/>
            <person name="Cuomo C.A."/>
            <person name="Heitman J."/>
        </authorList>
    </citation>
    <scope>NUCLEOTIDE SEQUENCE [LARGE SCALE GENOMIC DNA]</scope>
    <source>
        <strain evidence="3 4">CBS 6074</strain>
    </source>
</reference>
<dbReference type="SUPFAM" id="SSF51445">
    <property type="entry name" value="(Trans)glycosidases"/>
    <property type="match status" value="1"/>
</dbReference>
<evidence type="ECO:0000256" key="1">
    <source>
        <dbReference type="SAM" id="MobiDB-lite"/>
    </source>
</evidence>
<dbReference type="PANTHER" id="PTHR11177">
    <property type="entry name" value="CHITINASE"/>
    <property type="match status" value="1"/>
</dbReference>
<dbReference type="PANTHER" id="PTHR11177:SF317">
    <property type="entry name" value="CHITINASE 12-RELATED"/>
    <property type="match status" value="1"/>
</dbReference>
<dbReference type="Gene3D" id="3.10.50.10">
    <property type="match status" value="1"/>
</dbReference>